<dbReference type="InterPro" id="IPR036291">
    <property type="entry name" value="NAD(P)-bd_dom_sf"/>
</dbReference>
<gene>
    <name evidence="3" type="primary">LOC116295822</name>
</gene>
<dbReference type="InParanoid" id="A0A6P8I3Y4"/>
<dbReference type="GO" id="GO:0003824">
    <property type="term" value="F:catalytic activity"/>
    <property type="evidence" value="ECO:0007669"/>
    <property type="project" value="UniProtKB-ARBA"/>
</dbReference>
<dbReference type="GeneID" id="116295822"/>
<keyword evidence="2" id="KW-1185">Reference proteome</keyword>
<name>A0A6P8I3Y4_ACTTE</name>
<dbReference type="CDD" id="cd05244">
    <property type="entry name" value="BVR-B_like_SDR_a"/>
    <property type="match status" value="1"/>
</dbReference>
<dbReference type="FunCoup" id="A0A6P8I3Y4">
    <property type="interactions" value="820"/>
</dbReference>
<dbReference type="SUPFAM" id="SSF51735">
    <property type="entry name" value="NAD(P)-binding Rossmann-fold domains"/>
    <property type="match status" value="1"/>
</dbReference>
<dbReference type="Pfam" id="PF13460">
    <property type="entry name" value="NAD_binding_10"/>
    <property type="match status" value="1"/>
</dbReference>
<evidence type="ECO:0000313" key="2">
    <source>
        <dbReference type="Proteomes" id="UP000515163"/>
    </source>
</evidence>
<dbReference type="Proteomes" id="UP000515163">
    <property type="component" value="Unplaced"/>
</dbReference>
<dbReference type="KEGG" id="aten:116295822"/>
<protein>
    <submittedName>
        <fullName evidence="3">Flavin reductase (NADPH)-like</fullName>
    </submittedName>
</protein>
<organism evidence="2 3">
    <name type="scientific">Actinia tenebrosa</name>
    <name type="common">Australian red waratah sea anemone</name>
    <dbReference type="NCBI Taxonomy" id="6105"/>
    <lineage>
        <taxon>Eukaryota</taxon>
        <taxon>Metazoa</taxon>
        <taxon>Cnidaria</taxon>
        <taxon>Anthozoa</taxon>
        <taxon>Hexacorallia</taxon>
        <taxon>Actiniaria</taxon>
        <taxon>Actiniidae</taxon>
        <taxon>Actinia</taxon>
    </lineage>
</organism>
<dbReference type="RefSeq" id="XP_031559632.1">
    <property type="nucleotide sequence ID" value="XM_031703772.1"/>
</dbReference>
<dbReference type="AlphaFoldDB" id="A0A6P8I3Y4"/>
<dbReference type="PANTHER" id="PTHR15020:SF50">
    <property type="entry name" value="UPF0659 PROTEIN YMR090W"/>
    <property type="match status" value="1"/>
</dbReference>
<reference evidence="3" key="1">
    <citation type="submission" date="2025-08" db="UniProtKB">
        <authorList>
            <consortium name="RefSeq"/>
        </authorList>
    </citation>
    <scope>IDENTIFICATION</scope>
</reference>
<proteinExistence type="predicted"/>
<sequence length="229" mass="25540">MAAAPSSRSQGKKIVVFGATGRTGRPLVEQALEQGYYVTAVVRCPGKLDIQHPNLQIVQGDICDIESYATSFKDKDAILSAFGSPYHSIFNPTTMYSESMKGIMEAMKRHKVSRLIVVTSWGTCPGPNNHWFMEWFLKPFILNGIIKDMAVMEKMVEESDPSEINYTFVRPAGLTDDPPNDNYKVEEGYCNTNTTMSIPRADVAAFMLECLNSSEYDRKGMAIASLRDK</sequence>
<dbReference type="PANTHER" id="PTHR15020">
    <property type="entry name" value="FLAVIN REDUCTASE-RELATED"/>
    <property type="match status" value="1"/>
</dbReference>
<accession>A0A6P8I3Y4</accession>
<dbReference type="Gene3D" id="3.40.50.720">
    <property type="entry name" value="NAD(P)-binding Rossmann-like Domain"/>
    <property type="match status" value="1"/>
</dbReference>
<evidence type="ECO:0000313" key="3">
    <source>
        <dbReference type="RefSeq" id="XP_031559632.1"/>
    </source>
</evidence>
<evidence type="ECO:0000259" key="1">
    <source>
        <dbReference type="Pfam" id="PF13460"/>
    </source>
</evidence>
<feature type="domain" description="NAD(P)-binding" evidence="1">
    <location>
        <begin position="18"/>
        <end position="213"/>
    </location>
</feature>
<dbReference type="OrthoDB" id="419598at2759"/>
<dbReference type="InterPro" id="IPR016040">
    <property type="entry name" value="NAD(P)-bd_dom"/>
</dbReference>